<feature type="binding site" evidence="12">
    <location>
        <begin position="535"/>
        <end position="536"/>
    </location>
    <ligand>
        <name>5-methyltetrahydropteroyltri-L-glutamate</name>
        <dbReference type="ChEBI" id="CHEBI:58207"/>
    </ligand>
</feature>
<dbReference type="EMBL" id="BMGC01000003">
    <property type="protein sequence ID" value="GGB20735.1"/>
    <property type="molecule type" value="Genomic_DNA"/>
</dbReference>
<protein>
    <recommendedName>
        <fullName evidence="4">5-methyltetrahydropteroyltriglutamate--homocysteine S-methyltransferase</fullName>
        <ecNumber evidence="4">2.1.1.14</ecNumber>
    </recommendedName>
</protein>
<evidence type="ECO:0000256" key="1">
    <source>
        <dbReference type="ARBA" id="ARBA00002777"/>
    </source>
</evidence>
<comment type="pathway">
    <text evidence="2">Amino-acid biosynthesis; L-methionine biosynthesis via de novo pathway; L-methionine from L-homocysteine (MetE route): step 1/1.</text>
</comment>
<feature type="binding site" evidence="13">
    <location>
        <position position="661"/>
    </location>
    <ligand>
        <name>Zn(2+)</name>
        <dbReference type="ChEBI" id="CHEBI:29105"/>
        <label>1</label>
        <note>catalytic</note>
    </ligand>
</feature>
<reference evidence="16" key="1">
    <citation type="journal article" date="2014" name="Int. J. Syst. Evol. Microbiol.">
        <title>Complete genome sequence of Corynebacterium casei LMG S-19264T (=DSM 44701T), isolated from a smear-ripened cheese.</title>
        <authorList>
            <consortium name="US DOE Joint Genome Institute (JGI-PGF)"/>
            <person name="Walter F."/>
            <person name="Albersmeier A."/>
            <person name="Kalinowski J."/>
            <person name="Ruckert C."/>
        </authorList>
    </citation>
    <scope>NUCLEOTIDE SEQUENCE</scope>
    <source>
        <strain evidence="16">CGMCC 1.12827</strain>
    </source>
</reference>
<dbReference type="SUPFAM" id="SSF51726">
    <property type="entry name" value="UROD/MetE-like"/>
    <property type="match status" value="2"/>
</dbReference>
<feature type="binding site" evidence="12">
    <location>
        <position position="141"/>
    </location>
    <ligand>
        <name>5-methyltetrahydropteroyltri-L-glutamate</name>
        <dbReference type="ChEBI" id="CHEBI:58207"/>
    </ligand>
</feature>
<proteinExistence type="inferred from homology"/>
<evidence type="ECO:0000313" key="17">
    <source>
        <dbReference type="Proteomes" id="UP000621454"/>
    </source>
</evidence>
<dbReference type="GO" id="GO:0009086">
    <property type="term" value="P:methionine biosynthetic process"/>
    <property type="evidence" value="ECO:0007669"/>
    <property type="project" value="UniProtKB-KW"/>
</dbReference>
<dbReference type="GO" id="GO:0032259">
    <property type="term" value="P:methylation"/>
    <property type="evidence" value="ECO:0007669"/>
    <property type="project" value="UniProtKB-KW"/>
</dbReference>
<dbReference type="Proteomes" id="UP000621454">
    <property type="component" value="Unassembled WGS sequence"/>
</dbReference>
<keyword evidence="6" id="KW-0028">Amino-acid biosynthesis</keyword>
<dbReference type="GO" id="GO:0003871">
    <property type="term" value="F:5-methyltetrahydropteroyltriglutamate-homocysteine S-methyltransferase activity"/>
    <property type="evidence" value="ECO:0007669"/>
    <property type="project" value="UniProtKB-EC"/>
</dbReference>
<feature type="binding site" evidence="12">
    <location>
        <position position="619"/>
    </location>
    <ligand>
        <name>L-homocysteine</name>
        <dbReference type="ChEBI" id="CHEBI:58199"/>
    </ligand>
</feature>
<dbReference type="EC" id="2.1.1.14" evidence="4"/>
<reference evidence="16" key="2">
    <citation type="submission" date="2020-09" db="EMBL/GenBank/DDBJ databases">
        <authorList>
            <person name="Sun Q."/>
            <person name="Zhou Y."/>
        </authorList>
    </citation>
    <scope>NUCLEOTIDE SEQUENCE</scope>
    <source>
        <strain evidence="16">CGMCC 1.12827</strain>
    </source>
</reference>
<feature type="binding site" evidence="12">
    <location>
        <position position="42"/>
    </location>
    <ligand>
        <name>5-methyltetrahydropteroyltri-L-glutamate</name>
        <dbReference type="ChEBI" id="CHEBI:58207"/>
    </ligand>
</feature>
<sequence length="787" mass="87694">MTNPGSRTQAGRTQAGRALDGEIEYGSSILGYPRIGARRELKRMLESYWHGGSTREQLVAAGRELADETWRELAATGLEQVPGNTFSFYDHVLDNALLFGARSSRFDDVAADLHPLDLYFAMARGLPDHPALELMKYYGTNYHYRQPEINSATPFSLHAEDLLAEHARAKSEGIELRPVVLGPISLLLLSKAEPGSPQGFSPIDRIDELVGVYLELLDALAKQGCKCIQLDEPAFTSDRTTEELALLGRVYDQLSAASVRPRLLVTGQYGDLGEALPVLAATRVEAIGLDLVTERISASSLAKVPGLKRKRLYAGVINGRNVWKADKAKTLDYLLELKEVCPDLVVSTSTSLMHVPIDLLIEYDIPGDVADRLSFAKQKVREVVTLAKAVYNGAPEEWYKRPRKMDFKLKHDVRQRVAAITPQMRERAPYEERKPAQDAVLNLPLVPTTTLGSFPQTTEIRTARYEYGQGRLSWDEYVEVLKAEIKRVIELQEDIGLDVLVHGEAERNDMVQYFAELMDGFAATHFGWVQVYGSRCVRPPVLYGDVKRKGPMTVEWISYAQSLTEKPVKGMLTGPLTMLGRSFVRQDQPLYETAEQIALALRDEVADLEKAGIKIIQIDEPSMRELLPLRERGREGYLDWAVNAFKLTAGGAKPATQIHTHIGYSSIAQVVDAFDKLDADVTSIVATRSIDWVLSQLAERGTAIARGVGPGVYESRSAHIPEIDEIDDRIQRAAKVIGAERLWVNPDFGLKTRYYWQLEPSLRNMVAAARRERRRLAAGQATVGASR</sequence>
<dbReference type="GO" id="GO:0008270">
    <property type="term" value="F:zinc ion binding"/>
    <property type="evidence" value="ECO:0007669"/>
    <property type="project" value="InterPro"/>
</dbReference>
<evidence type="ECO:0000256" key="13">
    <source>
        <dbReference type="PIRSR" id="PIRSR000382-2"/>
    </source>
</evidence>
<dbReference type="InterPro" id="IPR006276">
    <property type="entry name" value="Cobalamin-indep_Met_synthase"/>
</dbReference>
<keyword evidence="7" id="KW-0808">Transferase</keyword>
<comment type="cofactor">
    <cofactor evidence="13">
        <name>Zn(2+)</name>
        <dbReference type="ChEBI" id="CHEBI:29105"/>
    </cofactor>
    <text evidence="13">Binds 2 Zn(2+) ions per subunit.</text>
</comment>
<comment type="similarity">
    <text evidence="3">Belongs to the vitamin-B12 independent methionine synthase family.</text>
</comment>
<evidence type="ECO:0000256" key="11">
    <source>
        <dbReference type="ARBA" id="ARBA00023167"/>
    </source>
</evidence>
<dbReference type="RefSeq" id="WP_188585113.1">
    <property type="nucleotide sequence ID" value="NZ_BMGC01000003.1"/>
</dbReference>
<evidence type="ECO:0000256" key="12">
    <source>
        <dbReference type="PIRSR" id="PIRSR000382-1"/>
    </source>
</evidence>
<dbReference type="NCBIfam" id="NF003556">
    <property type="entry name" value="PRK05222.1"/>
    <property type="match status" value="1"/>
</dbReference>
<dbReference type="CDD" id="cd03312">
    <property type="entry name" value="CIMS_N_terminal_like"/>
    <property type="match status" value="1"/>
</dbReference>
<evidence type="ECO:0000256" key="3">
    <source>
        <dbReference type="ARBA" id="ARBA00009553"/>
    </source>
</evidence>
<name>A0A916SW48_9ACTN</name>
<keyword evidence="9" id="KW-0677">Repeat</keyword>
<feature type="domain" description="Cobalamin-independent methionine synthase MetE C-terminal/archaeal" evidence="14">
    <location>
        <begin position="447"/>
        <end position="770"/>
    </location>
</feature>
<dbReference type="Gene3D" id="3.20.20.210">
    <property type="match status" value="2"/>
</dbReference>
<evidence type="ECO:0000256" key="5">
    <source>
        <dbReference type="ARBA" id="ARBA00022603"/>
    </source>
</evidence>
<evidence type="ECO:0000256" key="2">
    <source>
        <dbReference type="ARBA" id="ARBA00004681"/>
    </source>
</evidence>
<evidence type="ECO:0000256" key="8">
    <source>
        <dbReference type="ARBA" id="ARBA00022723"/>
    </source>
</evidence>
<keyword evidence="17" id="KW-1185">Reference proteome</keyword>
<keyword evidence="5 16" id="KW-0489">Methyltransferase</keyword>
<dbReference type="PIRSF" id="PIRSF000382">
    <property type="entry name" value="MeTrfase_B12_ind"/>
    <property type="match status" value="1"/>
</dbReference>
<dbReference type="InterPro" id="IPR002629">
    <property type="entry name" value="Met_Synth_C/arc"/>
</dbReference>
<organism evidence="16 17">
    <name type="scientific">Gordonia jinhuaensis</name>
    <dbReference type="NCBI Taxonomy" id="1517702"/>
    <lineage>
        <taxon>Bacteria</taxon>
        <taxon>Bacillati</taxon>
        <taxon>Actinomycetota</taxon>
        <taxon>Actinomycetes</taxon>
        <taxon>Mycobacteriales</taxon>
        <taxon>Gordoniaceae</taxon>
        <taxon>Gordonia</taxon>
    </lineage>
</organism>
<comment type="caution">
    <text evidence="16">The sequence shown here is derived from an EMBL/GenBank/DDBJ whole genome shotgun (WGS) entry which is preliminary data.</text>
</comment>
<keyword evidence="8 13" id="KW-0479">Metal-binding</keyword>
<dbReference type="AlphaFoldDB" id="A0A916SW48"/>
<evidence type="ECO:0000256" key="7">
    <source>
        <dbReference type="ARBA" id="ARBA00022679"/>
    </source>
</evidence>
<dbReference type="CDD" id="cd03311">
    <property type="entry name" value="CIMS_C_terminal_like"/>
    <property type="match status" value="1"/>
</dbReference>
<dbReference type="Pfam" id="PF08267">
    <property type="entry name" value="Meth_synt_1"/>
    <property type="match status" value="1"/>
</dbReference>
<feature type="binding site" evidence="12">
    <location>
        <position position="504"/>
    </location>
    <ligand>
        <name>L-methionine</name>
        <dbReference type="ChEBI" id="CHEBI:57844"/>
    </ligand>
</feature>
<dbReference type="InterPro" id="IPR038071">
    <property type="entry name" value="UROD/MetE-like_sf"/>
</dbReference>
<evidence type="ECO:0000259" key="15">
    <source>
        <dbReference type="Pfam" id="PF08267"/>
    </source>
</evidence>
<gene>
    <name evidence="16" type="primary">metE</name>
    <name evidence="16" type="ORF">GCM10011489_06080</name>
</gene>
<dbReference type="Pfam" id="PF01717">
    <property type="entry name" value="Meth_synt_2"/>
    <property type="match status" value="1"/>
</dbReference>
<feature type="binding site" evidence="12">
    <location>
        <position position="619"/>
    </location>
    <ligand>
        <name>L-methionine</name>
        <dbReference type="ChEBI" id="CHEBI:57844"/>
    </ligand>
</feature>
<evidence type="ECO:0000313" key="16">
    <source>
        <dbReference type="EMBL" id="GGB20735.1"/>
    </source>
</evidence>
<evidence type="ECO:0000256" key="4">
    <source>
        <dbReference type="ARBA" id="ARBA00012034"/>
    </source>
</evidence>
<feature type="domain" description="Cobalamin-independent methionine synthase MetE N-terminal" evidence="15">
    <location>
        <begin position="27"/>
        <end position="340"/>
    </location>
</feature>
<comment type="function">
    <text evidence="1">Catalyzes the transfer of a methyl group from 5-methyltetrahydrofolate to homocysteine resulting in methionine formation.</text>
</comment>
<keyword evidence="10 13" id="KW-0862">Zinc</keyword>
<evidence type="ECO:0000256" key="6">
    <source>
        <dbReference type="ARBA" id="ARBA00022605"/>
    </source>
</evidence>
<dbReference type="PANTHER" id="PTHR30519">
    <property type="entry name" value="5-METHYLTETRAHYDROPTEROYLTRIGLUTAMATE--HOMOCYSTEINE METHYLTRANSFERASE"/>
    <property type="match status" value="1"/>
</dbReference>
<dbReference type="InterPro" id="IPR013215">
    <property type="entry name" value="Cbl-indep_Met_Synth_N"/>
</dbReference>
<evidence type="ECO:0000259" key="14">
    <source>
        <dbReference type="Pfam" id="PF01717"/>
    </source>
</evidence>
<evidence type="ECO:0000256" key="9">
    <source>
        <dbReference type="ARBA" id="ARBA00022737"/>
    </source>
</evidence>
<accession>A0A916SW48</accession>
<evidence type="ECO:0000256" key="10">
    <source>
        <dbReference type="ARBA" id="ARBA00022833"/>
    </source>
</evidence>
<keyword evidence="11" id="KW-0486">Methionine biosynthesis</keyword>